<evidence type="ECO:0000313" key="1">
    <source>
        <dbReference type="EMBL" id="ANM45052.1"/>
    </source>
</evidence>
<proteinExistence type="predicted"/>
<reference evidence="1 2" key="1">
    <citation type="journal article" date="2016" name="Sci. Rep.">
        <title>A proposed integrated approach for the preclinical evaluation of phage therapy in Pseudomonas infections.</title>
        <authorList>
            <person name="Danis-Wlodarczyk K."/>
            <person name="Vandenheuvel D."/>
            <person name="Jang H.B."/>
            <person name="Briers Y."/>
            <person name="Olszak T."/>
            <person name="Arabski M."/>
            <person name="Wasik S."/>
            <person name="Drabik M."/>
            <person name="Higgins G."/>
            <person name="Tyrrell J."/>
            <person name="Harvey B.J."/>
            <person name="Noben J.P."/>
            <person name="Lavigne R."/>
            <person name="Drulis-Kawa Z."/>
        </authorList>
    </citation>
    <scope>NUCLEOTIDE SEQUENCE [LARGE SCALE GENOMIC DNA]</scope>
</reference>
<gene>
    <name evidence="1" type="ORF">KTN4_294</name>
</gene>
<organism evidence="1 2">
    <name type="scientific">Pseudomonas phage KTN4</name>
    <dbReference type="NCBI Taxonomy" id="1862701"/>
    <lineage>
        <taxon>Viruses</taxon>
        <taxon>Duplodnaviria</taxon>
        <taxon>Heunggongvirae</taxon>
        <taxon>Uroviricota</taxon>
        <taxon>Caudoviricetes</taxon>
        <taxon>Chimalliviridae</taxon>
        <taxon>Phikzvirus</taxon>
        <taxon>Phikzvirus phiKZ</taxon>
    </lineage>
</organism>
<name>A0A192Y5P7_9CAUD</name>
<accession>A0A192Y5P7</accession>
<evidence type="ECO:0000313" key="2">
    <source>
        <dbReference type="Proteomes" id="UP000224336"/>
    </source>
</evidence>
<sequence>MDVVTNIWEDVLTNVHHKLKVMATTAGDVIHTVEPKLNEMIKSNINQLQTERYSLSLNKTKDNKYYAKYHDNHHGWDVYLFVEQTRYGAIVGSGLRHRAKEAWGLNKFREYNLIKVRCTRQNSVVDSIVFFDDPSEYFLRAVNKF</sequence>
<dbReference type="EMBL" id="KU521356">
    <property type="protein sequence ID" value="ANM45052.1"/>
    <property type="molecule type" value="Genomic_DNA"/>
</dbReference>
<dbReference type="Proteomes" id="UP000224336">
    <property type="component" value="Segment"/>
</dbReference>
<protein>
    <submittedName>
        <fullName evidence="1">Uncharacterized protein</fullName>
    </submittedName>
</protein>